<evidence type="ECO:0000256" key="2">
    <source>
        <dbReference type="ARBA" id="ARBA00023125"/>
    </source>
</evidence>
<dbReference type="Gene3D" id="1.10.10.10">
    <property type="entry name" value="Winged helix-like DNA-binding domain superfamily/Winged helix DNA-binding domain"/>
    <property type="match status" value="1"/>
</dbReference>
<organism evidence="6 7">
    <name type="scientific">Natrinema versiforme JCM 10478</name>
    <dbReference type="NCBI Taxonomy" id="1227496"/>
    <lineage>
        <taxon>Archaea</taxon>
        <taxon>Methanobacteriati</taxon>
        <taxon>Methanobacteriota</taxon>
        <taxon>Stenosarchaea group</taxon>
        <taxon>Halobacteria</taxon>
        <taxon>Halobacteriales</taxon>
        <taxon>Natrialbaceae</taxon>
        <taxon>Natrinema</taxon>
    </lineage>
</organism>
<dbReference type="Pfam" id="PF09339">
    <property type="entry name" value="HTH_IclR"/>
    <property type="match status" value="1"/>
</dbReference>
<protein>
    <submittedName>
        <fullName evidence="6">IclR family transcriptional regulator</fullName>
    </submittedName>
</protein>
<dbReference type="InterPro" id="IPR036390">
    <property type="entry name" value="WH_DNA-bd_sf"/>
</dbReference>
<evidence type="ECO:0000313" key="6">
    <source>
        <dbReference type="EMBL" id="ELY62982.1"/>
    </source>
</evidence>
<dbReference type="GO" id="GO:0045892">
    <property type="term" value="P:negative regulation of DNA-templated transcription"/>
    <property type="evidence" value="ECO:0007669"/>
    <property type="project" value="TreeGrafter"/>
</dbReference>
<sequence>MENGNTLKTIEKTFDILTILLEHDGAGVSEVAEQISMPTSTVHDYLRTLEQMNHVVRKGNEYHVGMRFLYYGGYARHQQKLYRIAKSGVENMAEESGEHANLMIEEQGEGVFLYQAKGADAVRLDTFIGNRVPLHSTAQGKAILANLPEDKMYEIVDETGLKKYAKNTITEREELFDELKLIREQGYATEREEYVDGMGCVGAPIKFDDGQIIGAISCSAPLERFEEAISDLVCRTANVIELNITHSP</sequence>
<keyword evidence="2" id="KW-0238">DNA-binding</keyword>
<dbReference type="InterPro" id="IPR005471">
    <property type="entry name" value="Tscrpt_reg_IclR_N"/>
</dbReference>
<keyword evidence="3" id="KW-0804">Transcription</keyword>
<proteinExistence type="predicted"/>
<dbReference type="PANTHER" id="PTHR30136:SF35">
    <property type="entry name" value="HTH-TYPE TRANSCRIPTIONAL REGULATOR RV1719"/>
    <property type="match status" value="1"/>
</dbReference>
<evidence type="ECO:0000259" key="4">
    <source>
        <dbReference type="PROSITE" id="PS51077"/>
    </source>
</evidence>
<dbReference type="Proteomes" id="UP000011632">
    <property type="component" value="Unassembled WGS sequence"/>
</dbReference>
<accession>L9XN53</accession>
<dbReference type="PROSITE" id="PS51077">
    <property type="entry name" value="HTH_ICLR"/>
    <property type="match status" value="1"/>
</dbReference>
<dbReference type="SMART" id="SM00346">
    <property type="entry name" value="HTH_ICLR"/>
    <property type="match status" value="1"/>
</dbReference>
<reference evidence="6 7" key="1">
    <citation type="journal article" date="2014" name="PLoS Genet.">
        <title>Phylogenetically driven sequencing of extremely halophilic archaea reveals strategies for static and dynamic osmo-response.</title>
        <authorList>
            <person name="Becker E.A."/>
            <person name="Seitzer P.M."/>
            <person name="Tritt A."/>
            <person name="Larsen D."/>
            <person name="Krusor M."/>
            <person name="Yao A.I."/>
            <person name="Wu D."/>
            <person name="Madern D."/>
            <person name="Eisen J.A."/>
            <person name="Darling A.E."/>
            <person name="Facciotti M.T."/>
        </authorList>
    </citation>
    <scope>NUCLEOTIDE SEQUENCE [LARGE SCALE GENOMIC DNA]</scope>
    <source>
        <strain evidence="6 7">JCM 10478</strain>
    </source>
</reference>
<dbReference type="SUPFAM" id="SSF55781">
    <property type="entry name" value="GAF domain-like"/>
    <property type="match status" value="1"/>
</dbReference>
<dbReference type="Gene3D" id="3.30.450.40">
    <property type="match status" value="1"/>
</dbReference>
<gene>
    <name evidence="6" type="ORF">C489_20761</name>
</gene>
<keyword evidence="1" id="KW-0805">Transcription regulation</keyword>
<dbReference type="InterPro" id="IPR029016">
    <property type="entry name" value="GAF-like_dom_sf"/>
</dbReference>
<dbReference type="GO" id="GO:0003700">
    <property type="term" value="F:DNA-binding transcription factor activity"/>
    <property type="evidence" value="ECO:0007669"/>
    <property type="project" value="TreeGrafter"/>
</dbReference>
<dbReference type="InterPro" id="IPR014757">
    <property type="entry name" value="Tscrpt_reg_IclR_C"/>
</dbReference>
<comment type="caution">
    <text evidence="6">The sequence shown here is derived from an EMBL/GenBank/DDBJ whole genome shotgun (WGS) entry which is preliminary data.</text>
</comment>
<dbReference type="InterPro" id="IPR050707">
    <property type="entry name" value="HTH_MetabolicPath_Reg"/>
</dbReference>
<dbReference type="PATRIC" id="fig|1227496.3.peg.4156"/>
<feature type="domain" description="IclR-ED" evidence="5">
    <location>
        <begin position="67"/>
        <end position="248"/>
    </location>
</feature>
<evidence type="ECO:0000256" key="3">
    <source>
        <dbReference type="ARBA" id="ARBA00023163"/>
    </source>
</evidence>
<dbReference type="GO" id="GO:0003677">
    <property type="term" value="F:DNA binding"/>
    <property type="evidence" value="ECO:0007669"/>
    <property type="project" value="UniProtKB-KW"/>
</dbReference>
<evidence type="ECO:0000256" key="1">
    <source>
        <dbReference type="ARBA" id="ARBA00023015"/>
    </source>
</evidence>
<dbReference type="SUPFAM" id="SSF46785">
    <property type="entry name" value="Winged helix' DNA-binding domain"/>
    <property type="match status" value="1"/>
</dbReference>
<dbReference type="STRING" id="1227496.C489_20761"/>
<dbReference type="PROSITE" id="PS51078">
    <property type="entry name" value="ICLR_ED"/>
    <property type="match status" value="1"/>
</dbReference>
<dbReference type="Pfam" id="PF01614">
    <property type="entry name" value="IclR_C"/>
    <property type="match status" value="1"/>
</dbReference>
<evidence type="ECO:0000313" key="7">
    <source>
        <dbReference type="Proteomes" id="UP000011632"/>
    </source>
</evidence>
<feature type="domain" description="HTH iclR-type" evidence="4">
    <location>
        <begin position="7"/>
        <end position="66"/>
    </location>
</feature>
<dbReference type="InterPro" id="IPR036388">
    <property type="entry name" value="WH-like_DNA-bd_sf"/>
</dbReference>
<name>L9XN53_9EURY</name>
<dbReference type="AlphaFoldDB" id="L9XN53"/>
<dbReference type="PANTHER" id="PTHR30136">
    <property type="entry name" value="HELIX-TURN-HELIX TRANSCRIPTIONAL REGULATOR, ICLR FAMILY"/>
    <property type="match status" value="1"/>
</dbReference>
<keyword evidence="7" id="KW-1185">Reference proteome</keyword>
<dbReference type="EMBL" id="AOID01000064">
    <property type="protein sequence ID" value="ELY62982.1"/>
    <property type="molecule type" value="Genomic_DNA"/>
</dbReference>
<evidence type="ECO:0000259" key="5">
    <source>
        <dbReference type="PROSITE" id="PS51078"/>
    </source>
</evidence>